<feature type="compositionally biased region" description="Pro residues" evidence="1">
    <location>
        <begin position="1104"/>
        <end position="1117"/>
    </location>
</feature>
<feature type="compositionally biased region" description="Low complexity" evidence="1">
    <location>
        <begin position="350"/>
        <end position="364"/>
    </location>
</feature>
<evidence type="ECO:0000313" key="4">
    <source>
        <dbReference type="EMBL" id="TKA44827.1"/>
    </source>
</evidence>
<feature type="compositionally biased region" description="Low complexity" evidence="1">
    <location>
        <begin position="700"/>
        <end position="712"/>
    </location>
</feature>
<dbReference type="STRING" id="329885.A0A4U0V7U4"/>
<reference evidence="4 5" key="1">
    <citation type="submission" date="2017-03" db="EMBL/GenBank/DDBJ databases">
        <title>Genomes of endolithic fungi from Antarctica.</title>
        <authorList>
            <person name="Coleine C."/>
            <person name="Masonjones S."/>
            <person name="Stajich J.E."/>
        </authorList>
    </citation>
    <scope>NUCLEOTIDE SEQUENCE [LARGE SCALE GENOMIC DNA]</scope>
    <source>
        <strain evidence="4 5">CCFEE 5311</strain>
    </source>
</reference>
<evidence type="ECO:0000259" key="3">
    <source>
        <dbReference type="Pfam" id="PF25543"/>
    </source>
</evidence>
<feature type="region of interest" description="Disordered" evidence="1">
    <location>
        <begin position="307"/>
        <end position="364"/>
    </location>
</feature>
<feature type="domain" description="DUF7923" evidence="2">
    <location>
        <begin position="91"/>
        <end position="273"/>
    </location>
</feature>
<feature type="compositionally biased region" description="Gly residues" evidence="1">
    <location>
        <begin position="1141"/>
        <end position="1156"/>
    </location>
</feature>
<proteinExistence type="predicted"/>
<dbReference type="SUPFAM" id="SSF53300">
    <property type="entry name" value="vWA-like"/>
    <property type="match status" value="1"/>
</dbReference>
<accession>A0A4U0V7U4</accession>
<feature type="region of interest" description="Disordered" evidence="1">
    <location>
        <begin position="632"/>
        <end position="770"/>
    </location>
</feature>
<gene>
    <name evidence="4" type="ORF">B0A54_03117</name>
</gene>
<dbReference type="InterPro" id="IPR057683">
    <property type="entry name" value="DUF7923"/>
</dbReference>
<feature type="compositionally biased region" description="Low complexity" evidence="1">
    <location>
        <begin position="562"/>
        <end position="574"/>
    </location>
</feature>
<dbReference type="AlphaFoldDB" id="A0A4U0V7U4"/>
<feature type="compositionally biased region" description="Low complexity" evidence="1">
    <location>
        <begin position="1118"/>
        <end position="1135"/>
    </location>
</feature>
<organism evidence="4 5">
    <name type="scientific">Friedmanniomyces endolithicus</name>
    <dbReference type="NCBI Taxonomy" id="329885"/>
    <lineage>
        <taxon>Eukaryota</taxon>
        <taxon>Fungi</taxon>
        <taxon>Dikarya</taxon>
        <taxon>Ascomycota</taxon>
        <taxon>Pezizomycotina</taxon>
        <taxon>Dothideomycetes</taxon>
        <taxon>Dothideomycetidae</taxon>
        <taxon>Mycosphaerellales</taxon>
        <taxon>Teratosphaeriaceae</taxon>
        <taxon>Friedmanniomyces</taxon>
    </lineage>
</organism>
<feature type="compositionally biased region" description="Gly residues" evidence="1">
    <location>
        <begin position="1072"/>
        <end position="1091"/>
    </location>
</feature>
<evidence type="ECO:0000256" key="1">
    <source>
        <dbReference type="SAM" id="MobiDB-lite"/>
    </source>
</evidence>
<dbReference type="Pfam" id="PF25540">
    <property type="entry name" value="DUF7923"/>
    <property type="match status" value="1"/>
</dbReference>
<dbReference type="InterPro" id="IPR057654">
    <property type="entry name" value="Znf-CCCH_tandem"/>
</dbReference>
<feature type="compositionally biased region" description="Low complexity" evidence="1">
    <location>
        <begin position="632"/>
        <end position="652"/>
    </location>
</feature>
<feature type="compositionally biased region" description="Low complexity" evidence="1">
    <location>
        <begin position="591"/>
        <end position="616"/>
    </location>
</feature>
<feature type="compositionally biased region" description="Low complexity" evidence="1">
    <location>
        <begin position="661"/>
        <end position="672"/>
    </location>
</feature>
<feature type="compositionally biased region" description="Low complexity" evidence="1">
    <location>
        <begin position="681"/>
        <end position="693"/>
    </location>
</feature>
<feature type="compositionally biased region" description="Polar residues" evidence="1">
    <location>
        <begin position="331"/>
        <end position="341"/>
    </location>
</feature>
<feature type="region of interest" description="Disordered" evidence="1">
    <location>
        <begin position="556"/>
        <end position="616"/>
    </location>
</feature>
<dbReference type="PANTHER" id="PTHR37543">
    <property type="entry name" value="CCCH ZINC FINGER DNA BINDING PROTEIN (AFU_ORTHOLOGUE AFUA_5G12760)"/>
    <property type="match status" value="1"/>
</dbReference>
<feature type="compositionally biased region" description="Low complexity" evidence="1">
    <location>
        <begin position="733"/>
        <end position="743"/>
    </location>
</feature>
<dbReference type="Pfam" id="PF25543">
    <property type="entry name" value="zf-CCCH_tandem"/>
    <property type="match status" value="1"/>
</dbReference>
<dbReference type="PANTHER" id="PTHR37543:SF1">
    <property type="entry name" value="CCCH ZINC FINGER DNA BINDING PROTEIN (AFU_ORTHOLOGUE AFUA_5G12760)"/>
    <property type="match status" value="1"/>
</dbReference>
<comment type="caution">
    <text evidence="4">The sequence shown here is derived from an EMBL/GenBank/DDBJ whole genome shotgun (WGS) entry which is preliminary data.</text>
</comment>
<dbReference type="OrthoDB" id="3512845at2759"/>
<protein>
    <submittedName>
        <fullName evidence="4">Uncharacterized protein</fullName>
    </submittedName>
</protein>
<dbReference type="InterPro" id="IPR036465">
    <property type="entry name" value="vWFA_dom_sf"/>
</dbReference>
<dbReference type="EMBL" id="NAJP01000013">
    <property type="protein sequence ID" value="TKA44827.1"/>
    <property type="molecule type" value="Genomic_DNA"/>
</dbReference>
<feature type="compositionally biased region" description="Gly residues" evidence="1">
    <location>
        <begin position="744"/>
        <end position="768"/>
    </location>
</feature>
<sequence>MATNGHATNSSTTETDQSHVASFWARYEHLKMHDVLKNVLLEDVLTRYENLVLKHSIYNSEVEAERALAHTALQREQQALANVSQLQHILNRDPFVLVLLDGDGMIFNDRYLRAGEAGGVKAAAVLHDAVQNWAAANVDGCPAEVKVTVRVFANLSGLAGVCTKAGLVASPSQLEEFARGFTRGKMLFDFVDVRPGKDRADVKVAEALRLFLYDYHCRQILFGCSHDNGYARVLEQYVESAEALQRVTLLEGVPFEKELAVLPYSTAKFPCIFRDTKVSIPPVDLLADPAPFRPRIDSRGLNAACEAFTPGRSNTNTPLSPYLPKRLSPIHSLQSTSSPDSLPQHLRTFSSTSVSSSDASNPPSSSWALVAKTSAFRPLTSAPTSSSSAGTNSTTTSVAKEILRNRAGHRVDEPLDYDREEVIRLKKLKMCNQHYIGGGCCHYNAGKSDKCPHKHEVKVTAQERYFLRVVARETPCKKGYVISHPTFYSPLFCDDKKCIYGHRCPFPVATEGSLRGSGPCLNGEHCRFGHEMHGVDSKIVKTLASKLAASQGGQTAVSNYSAAPQQQQYPPQGQQQGGGGGAPPPGGQQAGAGAYPGQQQAYKPYPGGQQQPQTPCDIMPLASKMAASGAAAPYPSALQPGYPGQQPSYQSQPPAPGGYGAPAYGQQPGGYARPPPPPPGQASSPYPNQQQPYGQPPQPYGQQQQQPYQSSSPYPPQQGGYGGPPPQQGGYGAPPQYGAPQGQQQGGYGGPQGGYGGAPMGGGGGPGDVQGYQRQLEQAIREKGLERFYGPGTPGAQRLPAIAARAGQQIDRLCQAWRIQREIATDIVRLALYDVVIYIDDSGSMAFEENGERIKDLQLIMQRVAFAATLFDDDGIDVRFMNDDDMPLNMLSGLRSEQQVEQLLNGKRYKGLTPFGTQLRKKVIDPMLIPKLRSGRMEKPLLIISITDGQPAGENANELMDTVRYAIETARQMNYNGAVAFQFAQVGNDQKATEFLAKLDNDPLIGKEVDCTSNYENESEEMARAQPPVDLTPDLWMLKLILGAIDPSYDTKDEKSNMAPGAGMSRPPPQQGYGGPPGGAGYGQSQPGGYGQAPPPGQQGYGQRPPPPGQGGYPPPQQQQGGQYGQRPPQQGQSGYPPPQQGGGGYGGGQQGPPRY</sequence>
<feature type="domain" description="Tandem CCCH zinc finger" evidence="3">
    <location>
        <begin position="467"/>
        <end position="537"/>
    </location>
</feature>
<evidence type="ECO:0000259" key="2">
    <source>
        <dbReference type="Pfam" id="PF25540"/>
    </source>
</evidence>
<evidence type="ECO:0000313" key="5">
    <source>
        <dbReference type="Proteomes" id="UP000310066"/>
    </source>
</evidence>
<feature type="region of interest" description="Disordered" evidence="1">
    <location>
        <begin position="1048"/>
        <end position="1156"/>
    </location>
</feature>
<name>A0A4U0V7U4_9PEZI</name>
<dbReference type="Proteomes" id="UP000310066">
    <property type="component" value="Unassembled WGS sequence"/>
</dbReference>